<reference evidence="6 7" key="1">
    <citation type="submission" date="2019-10" db="EMBL/GenBank/DDBJ databases">
        <title>Streptomyces tenebrisbrunneis sp.nov., an endogenous actinomycete isolated from of Lycium ruthenicum.</title>
        <authorList>
            <person name="Ma L."/>
        </authorList>
    </citation>
    <scope>NUCLEOTIDE SEQUENCE [LARGE SCALE GENOMIC DNA]</scope>
    <source>
        <strain evidence="6 7">TRM 66187</strain>
    </source>
</reference>
<feature type="compositionally biased region" description="Low complexity" evidence="1">
    <location>
        <begin position="560"/>
        <end position="580"/>
    </location>
</feature>
<evidence type="ECO:0000313" key="6">
    <source>
        <dbReference type="EMBL" id="KAF4405439.1"/>
    </source>
</evidence>
<feature type="chain" id="PRO_5047244479" evidence="3">
    <location>
        <begin position="24"/>
        <end position="641"/>
    </location>
</feature>
<dbReference type="SMART" id="SM00471">
    <property type="entry name" value="HDc"/>
    <property type="match status" value="1"/>
</dbReference>
<evidence type="ECO:0000259" key="4">
    <source>
        <dbReference type="PROSITE" id="PS51831"/>
    </source>
</evidence>
<dbReference type="Pfam" id="PF13487">
    <property type="entry name" value="HD_5"/>
    <property type="match status" value="1"/>
</dbReference>
<dbReference type="InterPro" id="IPR003607">
    <property type="entry name" value="HD/PDEase_dom"/>
</dbReference>
<protein>
    <submittedName>
        <fullName evidence="6">HD domain-containing protein</fullName>
    </submittedName>
</protein>
<accession>A0ABQ7FCK4</accession>
<dbReference type="CDD" id="cd00077">
    <property type="entry name" value="HDc"/>
    <property type="match status" value="1"/>
</dbReference>
<keyword evidence="7" id="KW-1185">Reference proteome</keyword>
<feature type="compositionally biased region" description="Pro residues" evidence="1">
    <location>
        <begin position="581"/>
        <end position="599"/>
    </location>
</feature>
<feature type="transmembrane region" description="Helical" evidence="2">
    <location>
        <begin position="107"/>
        <end position="128"/>
    </location>
</feature>
<dbReference type="PROSITE" id="PS51832">
    <property type="entry name" value="HD_GYP"/>
    <property type="match status" value="1"/>
</dbReference>
<evidence type="ECO:0000256" key="2">
    <source>
        <dbReference type="SAM" id="Phobius"/>
    </source>
</evidence>
<sequence>MRVVPPGACAYILCAVLAAGLCAAPAVRPDAGTPWAAVALLAFLYAVCEQLTRCPLMGHRAPADMGSFVPVLLAGTFLLSPSAAALVAVPGALAGRVGRRPAWPRRVWHAAQLALSAFAAGHVFRALAPGGGGRPVEAADFPYALLPAVAGALAFCCVLGLLECGVLVTAERMPAGTACAGLPRTVAPYLAHGLAGLLMSVLWLSPYGPVAALLVLLPMYISCWMYAQYHRERTAHRSTIRALVQAVDIKDRYTRGHGERVGRASALIAGELGMADDRLEAVRFAGLLHDIGKLGVPTRLLRKDGPLTPEERRVIELHPEYGHEIVRGIAFLEEARAAILHHHERLDGSGYPYGLSGHRIPEFARVVAVADAFDAMTSNRSYRRARPVEAAVTELRRCAGTQFDPRMVRALARAIDRHGWHPAVTADMPPRPPAAPDPGREAPEEPGREATAGPGRDPGPQPSSSGPHPSSRKSGAHPSSRHPGPQPSSRGSGPQSGWKPGPPAVPDRSPDLSPDLSPDFSPDLSPDLSPDFSPDRSPDLSPDLSPGLSADRSPDRSPDSGRPSAPDCGPPSAQESAPDSAPSPAPPSVPESVPDPVPESVPEAGPATPGRHSGPEPARGAVIPRGRGRRPAGASSEDGHR</sequence>
<gene>
    <name evidence="6" type="ORF">GCU69_30100</name>
</gene>
<evidence type="ECO:0000256" key="3">
    <source>
        <dbReference type="SAM" id="SignalP"/>
    </source>
</evidence>
<dbReference type="Proteomes" id="UP000621266">
    <property type="component" value="Unassembled WGS sequence"/>
</dbReference>
<dbReference type="Gene3D" id="1.10.3210.10">
    <property type="entry name" value="Hypothetical protein af1432"/>
    <property type="match status" value="1"/>
</dbReference>
<evidence type="ECO:0000259" key="5">
    <source>
        <dbReference type="PROSITE" id="PS51832"/>
    </source>
</evidence>
<keyword evidence="2" id="KW-0472">Membrane</keyword>
<dbReference type="EMBL" id="WHPN01000419">
    <property type="protein sequence ID" value="KAF4405439.1"/>
    <property type="molecule type" value="Genomic_DNA"/>
</dbReference>
<dbReference type="PROSITE" id="PS51831">
    <property type="entry name" value="HD"/>
    <property type="match status" value="1"/>
</dbReference>
<feature type="domain" description="HD" evidence="4">
    <location>
        <begin position="254"/>
        <end position="376"/>
    </location>
</feature>
<evidence type="ECO:0000313" key="7">
    <source>
        <dbReference type="Proteomes" id="UP000621266"/>
    </source>
</evidence>
<keyword evidence="3" id="KW-0732">Signal</keyword>
<dbReference type="InterPro" id="IPR037522">
    <property type="entry name" value="HD_GYP_dom"/>
</dbReference>
<feature type="compositionally biased region" description="Basic and acidic residues" evidence="1">
    <location>
        <begin position="438"/>
        <end position="448"/>
    </location>
</feature>
<feature type="signal peptide" evidence="3">
    <location>
        <begin position="1"/>
        <end position="23"/>
    </location>
</feature>
<feature type="region of interest" description="Disordered" evidence="1">
    <location>
        <begin position="421"/>
        <end position="641"/>
    </location>
</feature>
<dbReference type="InterPro" id="IPR006674">
    <property type="entry name" value="HD_domain"/>
</dbReference>
<feature type="transmembrane region" description="Helical" evidence="2">
    <location>
        <begin position="148"/>
        <end position="170"/>
    </location>
</feature>
<feature type="domain" description="HD-GYP" evidence="5">
    <location>
        <begin position="232"/>
        <end position="427"/>
    </location>
</feature>
<organism evidence="6 7">
    <name type="scientific">Streptomyces lycii</name>
    <dbReference type="NCBI Taxonomy" id="2654337"/>
    <lineage>
        <taxon>Bacteria</taxon>
        <taxon>Bacillati</taxon>
        <taxon>Actinomycetota</taxon>
        <taxon>Actinomycetes</taxon>
        <taxon>Kitasatosporales</taxon>
        <taxon>Streptomycetaceae</taxon>
        <taxon>Streptomyces</taxon>
    </lineage>
</organism>
<feature type="compositionally biased region" description="Low complexity" evidence="1">
    <location>
        <begin position="476"/>
        <end position="497"/>
    </location>
</feature>
<dbReference type="SUPFAM" id="SSF109604">
    <property type="entry name" value="HD-domain/PDEase-like"/>
    <property type="match status" value="1"/>
</dbReference>
<dbReference type="PANTHER" id="PTHR45228:SF4">
    <property type="entry name" value="LIPOPROTEIN"/>
    <property type="match status" value="1"/>
</dbReference>
<comment type="caution">
    <text evidence="6">The sequence shown here is derived from an EMBL/GenBank/DDBJ whole genome shotgun (WGS) entry which is preliminary data.</text>
</comment>
<feature type="transmembrane region" description="Helical" evidence="2">
    <location>
        <begin position="71"/>
        <end position="95"/>
    </location>
</feature>
<dbReference type="InterPro" id="IPR052020">
    <property type="entry name" value="Cyclic_di-GMP/3'3'-cGAMP_PDE"/>
</dbReference>
<keyword evidence="2" id="KW-1133">Transmembrane helix</keyword>
<keyword evidence="2" id="KW-0812">Transmembrane</keyword>
<dbReference type="PANTHER" id="PTHR45228">
    <property type="entry name" value="CYCLIC DI-GMP PHOSPHODIESTERASE TM_0186-RELATED"/>
    <property type="match status" value="1"/>
</dbReference>
<name>A0ABQ7FCK4_9ACTN</name>
<evidence type="ECO:0000256" key="1">
    <source>
        <dbReference type="SAM" id="MobiDB-lite"/>
    </source>
</evidence>
<proteinExistence type="predicted"/>